<dbReference type="Proteomes" id="UP000801492">
    <property type="component" value="Unassembled WGS sequence"/>
</dbReference>
<organism evidence="3 4">
    <name type="scientific">Ignelater luminosus</name>
    <name type="common">Cucubano</name>
    <name type="synonym">Pyrophorus luminosus</name>
    <dbReference type="NCBI Taxonomy" id="2038154"/>
    <lineage>
        <taxon>Eukaryota</taxon>
        <taxon>Metazoa</taxon>
        <taxon>Ecdysozoa</taxon>
        <taxon>Arthropoda</taxon>
        <taxon>Hexapoda</taxon>
        <taxon>Insecta</taxon>
        <taxon>Pterygota</taxon>
        <taxon>Neoptera</taxon>
        <taxon>Endopterygota</taxon>
        <taxon>Coleoptera</taxon>
        <taxon>Polyphaga</taxon>
        <taxon>Elateriformia</taxon>
        <taxon>Elateroidea</taxon>
        <taxon>Elateridae</taxon>
        <taxon>Agrypninae</taxon>
        <taxon>Pyrophorini</taxon>
        <taxon>Ignelater</taxon>
    </lineage>
</organism>
<dbReference type="EMBL" id="VTPC01091171">
    <property type="protein sequence ID" value="KAF2879420.1"/>
    <property type="molecule type" value="Genomic_DNA"/>
</dbReference>
<name>A0A8K0FVV2_IGNLU</name>
<feature type="chain" id="PRO_5035460168" description="PiggyBac transposable element-derived protein domain-containing protein" evidence="1">
    <location>
        <begin position="20"/>
        <end position="126"/>
    </location>
</feature>
<evidence type="ECO:0000313" key="4">
    <source>
        <dbReference type="Proteomes" id="UP000801492"/>
    </source>
</evidence>
<sequence length="126" mass="14504">MFEIIVLFGLLYMVGVNKAQHFNVKDLWTSDGSAVDCTTSTISRGRFLLFLRVLRFGSFADRAERKAHDNLAAIRDESDEFKSQCKKNYQVGEYSTVHEMLEAFRGRCKFQQHIPSKPAKYGIKVF</sequence>
<evidence type="ECO:0000256" key="1">
    <source>
        <dbReference type="SAM" id="SignalP"/>
    </source>
</evidence>
<protein>
    <recommendedName>
        <fullName evidence="2">PiggyBac transposable element-derived protein domain-containing protein</fullName>
    </recommendedName>
</protein>
<accession>A0A8K0FVV2</accession>
<dbReference type="OrthoDB" id="6782332at2759"/>
<feature type="domain" description="PiggyBac transposable element-derived protein" evidence="2">
    <location>
        <begin position="3"/>
        <end position="125"/>
    </location>
</feature>
<dbReference type="PANTHER" id="PTHR46599">
    <property type="entry name" value="PIGGYBAC TRANSPOSABLE ELEMENT-DERIVED PROTEIN 4"/>
    <property type="match status" value="1"/>
</dbReference>
<proteinExistence type="predicted"/>
<gene>
    <name evidence="3" type="ORF">ILUMI_26748</name>
</gene>
<dbReference type="Pfam" id="PF13843">
    <property type="entry name" value="DDE_Tnp_1_7"/>
    <property type="match status" value="1"/>
</dbReference>
<dbReference type="InterPro" id="IPR029526">
    <property type="entry name" value="PGBD"/>
</dbReference>
<reference evidence="3" key="1">
    <citation type="submission" date="2019-08" db="EMBL/GenBank/DDBJ databases">
        <title>The genome of the North American firefly Photinus pyralis.</title>
        <authorList>
            <consortium name="Photinus pyralis genome working group"/>
            <person name="Fallon T.R."/>
            <person name="Sander Lower S.E."/>
            <person name="Weng J.-K."/>
        </authorList>
    </citation>
    <scope>NUCLEOTIDE SEQUENCE</scope>
    <source>
        <strain evidence="3">TRF0915ILg1</strain>
        <tissue evidence="3">Whole body</tissue>
    </source>
</reference>
<comment type="caution">
    <text evidence="3">The sequence shown here is derived from an EMBL/GenBank/DDBJ whole genome shotgun (WGS) entry which is preliminary data.</text>
</comment>
<keyword evidence="4" id="KW-1185">Reference proteome</keyword>
<feature type="signal peptide" evidence="1">
    <location>
        <begin position="1"/>
        <end position="19"/>
    </location>
</feature>
<evidence type="ECO:0000259" key="2">
    <source>
        <dbReference type="Pfam" id="PF13843"/>
    </source>
</evidence>
<keyword evidence="1" id="KW-0732">Signal</keyword>
<evidence type="ECO:0000313" key="3">
    <source>
        <dbReference type="EMBL" id="KAF2879420.1"/>
    </source>
</evidence>
<dbReference type="AlphaFoldDB" id="A0A8K0FVV2"/>
<dbReference type="PANTHER" id="PTHR46599:SF6">
    <property type="entry name" value="DUAL SPECIFICITY PHOSPHATASE 26"/>
    <property type="match status" value="1"/>
</dbReference>